<evidence type="ECO:0000256" key="3">
    <source>
        <dbReference type="PROSITE-ProRule" id="PRU00182"/>
    </source>
</evidence>
<keyword evidence="6" id="KW-1185">Reference proteome</keyword>
<dbReference type="SMART" id="SM00363">
    <property type="entry name" value="S4"/>
    <property type="match status" value="1"/>
</dbReference>
<organism evidence="5 6">
    <name type="scientific">Desulfonauticus submarinus</name>
    <dbReference type="NCBI Taxonomy" id="206665"/>
    <lineage>
        <taxon>Bacteria</taxon>
        <taxon>Pseudomonadati</taxon>
        <taxon>Thermodesulfobacteriota</taxon>
        <taxon>Desulfovibrionia</taxon>
        <taxon>Desulfovibrionales</taxon>
        <taxon>Desulfonauticaceae</taxon>
        <taxon>Desulfonauticus</taxon>
    </lineage>
</organism>
<dbReference type="GO" id="GO:0120159">
    <property type="term" value="F:rRNA pseudouridine synthase activity"/>
    <property type="evidence" value="ECO:0007669"/>
    <property type="project" value="UniProtKB-ARBA"/>
</dbReference>
<feature type="domain" description="RNA-binding S4" evidence="4">
    <location>
        <begin position="17"/>
        <end position="73"/>
    </location>
</feature>
<dbReference type="InterPro" id="IPR006224">
    <property type="entry name" value="PsdUridine_synth_RluA-like_CS"/>
</dbReference>
<gene>
    <name evidence="5" type="ORF">SAMN04488516_102142</name>
</gene>
<accession>A0A1H0BEB2</accession>
<dbReference type="Pfam" id="PF00849">
    <property type="entry name" value="PseudoU_synth_2"/>
    <property type="match status" value="1"/>
</dbReference>
<name>A0A1H0BEB2_9BACT</name>
<sequence>MLSSVQLIKIDHSSEGQKLISFLKQKTKIPYSGLMRLLRTGQIRVNGKRCSAFYKLKVEDKIRIPPFKIDPNQSYYNKALPFQLISLCKIKETKQTLSKNVIPIIYEDNEILLISKPSGLAVHKGSKTLFSLMDIISVKYQDNTFIPTPVHRLDKQTSGLLLLAKTFSKLRLLQQNWSNITKKYLVKVQGKWPYNREKKITHYLYKPKKGIIQNNPQKGKKSVCIIKPIIITEKQSFLEVSLLTGRTRQIRAQLALEGYPIIGDNKFACFPKKTPLYLHAFYLSIKGKQFIDWPQWAHNHLKTLQCL</sequence>
<proteinExistence type="inferred from homology"/>
<dbReference type="CDD" id="cd00165">
    <property type="entry name" value="S4"/>
    <property type="match status" value="1"/>
</dbReference>
<dbReference type="GO" id="GO:0003723">
    <property type="term" value="F:RNA binding"/>
    <property type="evidence" value="ECO:0007669"/>
    <property type="project" value="UniProtKB-KW"/>
</dbReference>
<evidence type="ECO:0000313" key="5">
    <source>
        <dbReference type="EMBL" id="SDN43979.1"/>
    </source>
</evidence>
<dbReference type="Gene3D" id="3.10.290.10">
    <property type="entry name" value="RNA-binding S4 domain"/>
    <property type="match status" value="1"/>
</dbReference>
<protein>
    <submittedName>
        <fullName evidence="5">23S rRNA pseudouridine955/2504/2580 synthase</fullName>
    </submittedName>
</protein>
<dbReference type="SUPFAM" id="SSF55120">
    <property type="entry name" value="Pseudouridine synthase"/>
    <property type="match status" value="1"/>
</dbReference>
<dbReference type="PROSITE" id="PS50889">
    <property type="entry name" value="S4"/>
    <property type="match status" value="1"/>
</dbReference>
<evidence type="ECO:0000256" key="1">
    <source>
        <dbReference type="ARBA" id="ARBA00010876"/>
    </source>
</evidence>
<evidence type="ECO:0000313" key="6">
    <source>
        <dbReference type="Proteomes" id="UP000199602"/>
    </source>
</evidence>
<dbReference type="InterPro" id="IPR036986">
    <property type="entry name" value="S4_RNA-bd_sf"/>
</dbReference>
<dbReference type="InterPro" id="IPR002942">
    <property type="entry name" value="S4_RNA-bd"/>
</dbReference>
<dbReference type="EMBL" id="FNIN01000002">
    <property type="protein sequence ID" value="SDN43979.1"/>
    <property type="molecule type" value="Genomic_DNA"/>
</dbReference>
<evidence type="ECO:0000259" key="4">
    <source>
        <dbReference type="SMART" id="SM00363"/>
    </source>
</evidence>
<comment type="similarity">
    <text evidence="1">Belongs to the pseudouridine synthase RluA family.</text>
</comment>
<evidence type="ECO:0000256" key="2">
    <source>
        <dbReference type="ARBA" id="ARBA00023235"/>
    </source>
</evidence>
<dbReference type="InterPro" id="IPR050188">
    <property type="entry name" value="RluA_PseudoU_synthase"/>
</dbReference>
<dbReference type="OrthoDB" id="128480at2"/>
<dbReference type="InterPro" id="IPR020103">
    <property type="entry name" value="PsdUridine_synth_cat_dom_sf"/>
</dbReference>
<dbReference type="Proteomes" id="UP000199602">
    <property type="component" value="Unassembled WGS sequence"/>
</dbReference>
<dbReference type="InterPro" id="IPR006145">
    <property type="entry name" value="PsdUridine_synth_RsuA/RluA"/>
</dbReference>
<dbReference type="Gene3D" id="3.30.2350.10">
    <property type="entry name" value="Pseudouridine synthase"/>
    <property type="match status" value="1"/>
</dbReference>
<dbReference type="STRING" id="206665.SAMN04488516_102142"/>
<keyword evidence="3" id="KW-0694">RNA-binding</keyword>
<dbReference type="PANTHER" id="PTHR21600">
    <property type="entry name" value="MITOCHONDRIAL RNA PSEUDOURIDINE SYNTHASE"/>
    <property type="match status" value="1"/>
</dbReference>
<dbReference type="RefSeq" id="WP_092063257.1">
    <property type="nucleotide sequence ID" value="NZ_FNIN01000002.1"/>
</dbReference>
<dbReference type="AlphaFoldDB" id="A0A1H0BEB2"/>
<dbReference type="GO" id="GO:0000455">
    <property type="term" value="P:enzyme-directed rRNA pseudouridine synthesis"/>
    <property type="evidence" value="ECO:0007669"/>
    <property type="project" value="UniProtKB-ARBA"/>
</dbReference>
<dbReference type="PROSITE" id="PS01129">
    <property type="entry name" value="PSI_RLU"/>
    <property type="match status" value="1"/>
</dbReference>
<keyword evidence="2" id="KW-0413">Isomerase</keyword>
<dbReference type="CDD" id="cd02869">
    <property type="entry name" value="PseudoU_synth_RluA_like"/>
    <property type="match status" value="1"/>
</dbReference>
<reference evidence="5 6" key="1">
    <citation type="submission" date="2016-10" db="EMBL/GenBank/DDBJ databases">
        <authorList>
            <person name="de Groot N.N."/>
        </authorList>
    </citation>
    <scope>NUCLEOTIDE SEQUENCE [LARGE SCALE GENOMIC DNA]</scope>
    <source>
        <strain evidence="5 6">DSM 15269</strain>
    </source>
</reference>